<dbReference type="HOGENOM" id="CLU_715304_0_0_9"/>
<dbReference type="PATRIC" id="fig|649758.3.peg.699"/>
<evidence type="ECO:0000313" key="1">
    <source>
        <dbReference type="EMBL" id="ERK44708.1"/>
    </source>
</evidence>
<accession>U2QTT3</accession>
<protein>
    <recommendedName>
        <fullName evidence="3">Phage tail sheath protein</fullName>
    </recommendedName>
</protein>
<dbReference type="Proteomes" id="UP000016644">
    <property type="component" value="Unassembled WGS sequence"/>
</dbReference>
<comment type="caution">
    <text evidence="1">The sequence shown here is derived from an EMBL/GenBank/DDBJ whole genome shotgun (WGS) entry which is preliminary data.</text>
</comment>
<dbReference type="Pfam" id="PF11863">
    <property type="entry name" value="DUF3383"/>
    <property type="match status" value="1"/>
</dbReference>
<sequence length="386" mass="41790">MEVQIMTQTINGRVIEVSSVHVTTSYAQVVSDIGMRGVQMGVAGDKEGIKCYRSLADLEDDYDIDTPVWNQGQAYFGGTSDGAFFVRTYDPNYTAAQKPALDGVTTTDNSASVALSGTSASESVFIHALAKYYYAGAEYHLFPIASEEDKDMALTVSNFVEAQDRGILLISMTTEAGRMAVDSDFDFLEQIKANRATKIVSLPTSDDPNNTMGADSLGHFVGDAVGANFKFTTGLSVSPQDRFELTNDDLAVYEKRNIGTYATENGKNMITNGRMMSGLALSTMVIKDSITNDIIQTVSDYLQKNRRVPYASSGVKAVRGLLMGVLGSYVSSGLIKGYSLNDPDADSISEEKKATGILDIFAWSWESVPTIDDAEFAQTLVVYDGQ</sequence>
<proteinExistence type="predicted"/>
<name>U2QTT3_LEVBR</name>
<evidence type="ECO:0008006" key="3">
    <source>
        <dbReference type="Google" id="ProtNLM"/>
    </source>
</evidence>
<reference evidence="1 2" key="1">
    <citation type="submission" date="2013-06" db="EMBL/GenBank/DDBJ databases">
        <authorList>
            <person name="Weinstock G."/>
            <person name="Sodergren E."/>
            <person name="Lobos E.A."/>
            <person name="Fulton L."/>
            <person name="Fulton R."/>
            <person name="Courtney L."/>
            <person name="Fronick C."/>
            <person name="O'Laughlin M."/>
            <person name="Godfrey J."/>
            <person name="Wilson R.M."/>
            <person name="Miner T."/>
            <person name="Farmer C."/>
            <person name="Delehaunty K."/>
            <person name="Cordes M."/>
            <person name="Minx P."/>
            <person name="Tomlinson C."/>
            <person name="Chen J."/>
            <person name="Wollam A."/>
            <person name="Pepin K.H."/>
            <person name="Bhonagiri V."/>
            <person name="Zhang X."/>
            <person name="Warren W."/>
            <person name="Mitreva M."/>
            <person name="Mardis E.R."/>
            <person name="Wilson R.K."/>
        </authorList>
    </citation>
    <scope>NUCLEOTIDE SEQUENCE [LARGE SCALE GENOMIC DNA]</scope>
    <source>
        <strain evidence="1 2">ATCC 14869</strain>
    </source>
</reference>
<evidence type="ECO:0000313" key="2">
    <source>
        <dbReference type="Proteomes" id="UP000016644"/>
    </source>
</evidence>
<gene>
    <name evidence="1" type="ORF">HMPREF0495_00774</name>
</gene>
<dbReference type="AlphaFoldDB" id="U2QTT3"/>
<organism evidence="1 2">
    <name type="scientific">Levilactobacillus brevis ATCC 14869 = DSM 20054</name>
    <dbReference type="NCBI Taxonomy" id="649758"/>
    <lineage>
        <taxon>Bacteria</taxon>
        <taxon>Bacillati</taxon>
        <taxon>Bacillota</taxon>
        <taxon>Bacilli</taxon>
        <taxon>Lactobacillales</taxon>
        <taxon>Lactobacillaceae</taxon>
        <taxon>Levilactobacillus</taxon>
    </lineage>
</organism>
<dbReference type="InterPro" id="IPR021808">
    <property type="entry name" value="DUF3383"/>
</dbReference>
<dbReference type="EMBL" id="AWVK01000028">
    <property type="protein sequence ID" value="ERK44708.1"/>
    <property type="molecule type" value="Genomic_DNA"/>
</dbReference>